<evidence type="ECO:0000313" key="3">
    <source>
        <dbReference type="EMBL" id="CCF85444.1"/>
    </source>
</evidence>
<evidence type="ECO:0000256" key="1">
    <source>
        <dbReference type="ARBA" id="ARBA00022741"/>
    </source>
</evidence>
<dbReference type="OrthoDB" id="9809379at2"/>
<protein>
    <recommendedName>
        <fullName evidence="5">ATPase</fullName>
    </recommendedName>
</protein>
<dbReference type="PANTHER" id="PTHR42960">
    <property type="entry name" value="YCF46 PROTEIN"/>
    <property type="match status" value="1"/>
</dbReference>
<dbReference type="InterPro" id="IPR052381">
    <property type="entry name" value="AAA_domain_protein"/>
</dbReference>
<dbReference type="Proteomes" id="UP000004221">
    <property type="component" value="Unassembled WGS sequence"/>
</dbReference>
<keyword evidence="1" id="KW-0547">Nucleotide-binding</keyword>
<gene>
    <name evidence="3" type="ORF">NITHO_4990009</name>
</gene>
<dbReference type="RefSeq" id="WP_008480348.1">
    <property type="nucleotide sequence ID" value="NZ_CAGS01000444.1"/>
</dbReference>
<sequence length="239" mass="26746">MPQPLDALVRELDVLIRARYPLIAVSTFEELRFQRLMTVVAQLERHKAKGLYVWSRVQGLRQIAGPGLGPSARVIPDTLDPFSVLEHIAQAERGLYILCDLSPYLAPFGQEEPQLVRRLRELAWAIKTRPITVLLVGPSFPELATLEKEVKRIDLPLPDEREVAKLLEVHLERLADNPEVRLQVDERTGEQLIQALLGLTESEIENALAKAAIARRGIGPDALPLILDEKRGSSDRAAL</sequence>
<dbReference type="GO" id="GO:0005524">
    <property type="term" value="F:ATP binding"/>
    <property type="evidence" value="ECO:0007669"/>
    <property type="project" value="UniProtKB-KW"/>
</dbReference>
<dbReference type="EMBL" id="CAGS01000444">
    <property type="protein sequence ID" value="CCF85444.1"/>
    <property type="molecule type" value="Genomic_DNA"/>
</dbReference>
<proteinExistence type="predicted"/>
<keyword evidence="4" id="KW-1185">Reference proteome</keyword>
<evidence type="ECO:0008006" key="5">
    <source>
        <dbReference type="Google" id="ProtNLM"/>
    </source>
</evidence>
<reference evidence="3 4" key="1">
    <citation type="journal article" date="2012" name="ISME J.">
        <title>Nitrification expanded: discovery, physiology and genomics of a nitrite-oxidizing bacterium from the phylum Chloroflexi.</title>
        <authorList>
            <person name="Sorokin D.Y."/>
            <person name="Lucker S."/>
            <person name="Vejmelkova D."/>
            <person name="Kostrikina N.A."/>
            <person name="Kleerebezem R."/>
            <person name="Rijpstra W.I."/>
            <person name="Damste J.S."/>
            <person name="Le Paslier D."/>
            <person name="Muyzer G."/>
            <person name="Wagner M."/>
            <person name="van Loosdrecht M.C."/>
            <person name="Daims H."/>
        </authorList>
    </citation>
    <scope>NUCLEOTIDE SEQUENCE [LARGE SCALE GENOMIC DNA]</scope>
    <source>
        <strain evidence="4">none</strain>
    </source>
</reference>
<dbReference type="PANTHER" id="PTHR42960:SF1">
    <property type="entry name" value="YCF46 PROTEIN"/>
    <property type="match status" value="1"/>
</dbReference>
<evidence type="ECO:0000313" key="4">
    <source>
        <dbReference type="Proteomes" id="UP000004221"/>
    </source>
</evidence>
<accession>I4EL82</accession>
<organism evidence="3 4">
    <name type="scientific">Nitrolancea hollandica Lb</name>
    <dbReference type="NCBI Taxonomy" id="1129897"/>
    <lineage>
        <taxon>Bacteria</taxon>
        <taxon>Pseudomonadati</taxon>
        <taxon>Thermomicrobiota</taxon>
        <taxon>Thermomicrobia</taxon>
        <taxon>Sphaerobacterales</taxon>
        <taxon>Sphaerobacterineae</taxon>
        <taxon>Sphaerobacteraceae</taxon>
        <taxon>Nitrolancea</taxon>
    </lineage>
</organism>
<dbReference type="AlphaFoldDB" id="I4EL82"/>
<comment type="caution">
    <text evidence="3">The sequence shown here is derived from an EMBL/GenBank/DDBJ whole genome shotgun (WGS) entry which is preliminary data.</text>
</comment>
<name>I4EL82_9BACT</name>
<evidence type="ECO:0000256" key="2">
    <source>
        <dbReference type="ARBA" id="ARBA00022840"/>
    </source>
</evidence>
<keyword evidence="2" id="KW-0067">ATP-binding</keyword>